<dbReference type="SUPFAM" id="SSF46785">
    <property type="entry name" value="Winged helix' DNA-binding domain"/>
    <property type="match status" value="1"/>
</dbReference>
<evidence type="ECO:0000256" key="2">
    <source>
        <dbReference type="ARBA" id="ARBA00023015"/>
    </source>
</evidence>
<evidence type="ECO:0000313" key="6">
    <source>
        <dbReference type="Proteomes" id="UP000283786"/>
    </source>
</evidence>
<dbReference type="Gene3D" id="1.10.10.10">
    <property type="entry name" value="Winged helix-like DNA-binding domain superfamily/Winged helix DNA-binding domain"/>
    <property type="match status" value="1"/>
</dbReference>
<name>A0A418SIG4_9RHOB</name>
<proteinExistence type="inferred from homology"/>
<dbReference type="Proteomes" id="UP000283786">
    <property type="component" value="Chromosome"/>
</dbReference>
<keyword evidence="3" id="KW-0238">DNA-binding</keyword>
<gene>
    <name evidence="5" type="primary">gcvA_6</name>
    <name evidence="5" type="ORF">PSAL_023600</name>
</gene>
<dbReference type="InterPro" id="IPR005119">
    <property type="entry name" value="LysR_subst-bd"/>
</dbReference>
<dbReference type="Pfam" id="PF03466">
    <property type="entry name" value="LysR_substrate"/>
    <property type="match status" value="1"/>
</dbReference>
<keyword evidence="2" id="KW-0805">Transcription regulation</keyword>
<dbReference type="GO" id="GO:0006351">
    <property type="term" value="P:DNA-templated transcription"/>
    <property type="evidence" value="ECO:0007669"/>
    <property type="project" value="TreeGrafter"/>
</dbReference>
<evidence type="ECO:0000256" key="3">
    <source>
        <dbReference type="ARBA" id="ARBA00023125"/>
    </source>
</evidence>
<evidence type="ECO:0000256" key="4">
    <source>
        <dbReference type="ARBA" id="ARBA00023163"/>
    </source>
</evidence>
<keyword evidence="6" id="KW-1185">Reference proteome</keyword>
<dbReference type="GO" id="GO:0003700">
    <property type="term" value="F:DNA-binding transcription factor activity"/>
    <property type="evidence" value="ECO:0007669"/>
    <property type="project" value="InterPro"/>
</dbReference>
<accession>A0A418SIG4</accession>
<dbReference type="Gene3D" id="3.40.190.10">
    <property type="entry name" value="Periplasmic binding protein-like II"/>
    <property type="match status" value="2"/>
</dbReference>
<dbReference type="InterPro" id="IPR036388">
    <property type="entry name" value="WH-like_DNA-bd_sf"/>
</dbReference>
<comment type="similarity">
    <text evidence="1">Belongs to the LysR transcriptional regulatory family.</text>
</comment>
<dbReference type="KEGG" id="palw:PSAL_023600"/>
<dbReference type="OrthoDB" id="7328368at2"/>
<evidence type="ECO:0000256" key="1">
    <source>
        <dbReference type="ARBA" id="ARBA00009437"/>
    </source>
</evidence>
<dbReference type="EMBL" id="CP060436">
    <property type="protein sequence ID" value="QPM91111.1"/>
    <property type="molecule type" value="Genomic_DNA"/>
</dbReference>
<dbReference type="PANTHER" id="PTHR30537">
    <property type="entry name" value="HTH-TYPE TRANSCRIPTIONAL REGULATOR"/>
    <property type="match status" value="1"/>
</dbReference>
<dbReference type="GO" id="GO:0043565">
    <property type="term" value="F:sequence-specific DNA binding"/>
    <property type="evidence" value="ECO:0007669"/>
    <property type="project" value="TreeGrafter"/>
</dbReference>
<organism evidence="5 6">
    <name type="scientific">Pseudooceanicola algae</name>
    <dbReference type="NCBI Taxonomy" id="1537215"/>
    <lineage>
        <taxon>Bacteria</taxon>
        <taxon>Pseudomonadati</taxon>
        <taxon>Pseudomonadota</taxon>
        <taxon>Alphaproteobacteria</taxon>
        <taxon>Rhodobacterales</taxon>
        <taxon>Paracoccaceae</taxon>
        <taxon>Pseudooceanicola</taxon>
    </lineage>
</organism>
<protein>
    <submittedName>
        <fullName evidence="5">Glycine cleavage system transcriptional activator</fullName>
    </submittedName>
</protein>
<keyword evidence="4" id="KW-0804">Transcription</keyword>
<sequence>MINWISLPPLTALRALAALSETGSTVEAGARLNVSHAAVSQQIKTLEAHLGVALVDRSGRQLVLTEDGKQLAEAMIGGMVQIEYLIERLTGQDASRPLTVSCTPAFATSFLMPRLADFQRRYPGTSLMIDPTPTLKKVGPGGVDVALRYGAGDWPGLKCELVIDTPIAIVASPDLVPGNGQIAPGDLQAYPWLQELGTSEASDFLRHHGEDLDTRMGVTSLPGNLMVDAARDGRGVAVIARAFVEADIAAGRLRLLYEDRRKKGYFLVTRPETMRPVARDFAAWIRTQVRGQISGTWQDHAAGQDSTE</sequence>
<dbReference type="SUPFAM" id="SSF53850">
    <property type="entry name" value="Periplasmic binding protein-like II"/>
    <property type="match status" value="1"/>
</dbReference>
<dbReference type="InterPro" id="IPR000847">
    <property type="entry name" value="LysR_HTH_N"/>
</dbReference>
<dbReference type="Pfam" id="PF00126">
    <property type="entry name" value="HTH_1"/>
    <property type="match status" value="1"/>
</dbReference>
<dbReference type="PROSITE" id="PS50931">
    <property type="entry name" value="HTH_LYSR"/>
    <property type="match status" value="1"/>
</dbReference>
<dbReference type="RefSeq" id="WP_119838588.1">
    <property type="nucleotide sequence ID" value="NZ_CP060436.1"/>
</dbReference>
<dbReference type="AlphaFoldDB" id="A0A418SIG4"/>
<dbReference type="PANTHER" id="PTHR30537:SF79">
    <property type="entry name" value="TRANSCRIPTIONAL REGULATOR-RELATED"/>
    <property type="match status" value="1"/>
</dbReference>
<dbReference type="InterPro" id="IPR036390">
    <property type="entry name" value="WH_DNA-bd_sf"/>
</dbReference>
<evidence type="ECO:0000313" key="5">
    <source>
        <dbReference type="EMBL" id="QPM91111.1"/>
    </source>
</evidence>
<dbReference type="InterPro" id="IPR058163">
    <property type="entry name" value="LysR-type_TF_proteobact-type"/>
</dbReference>
<reference evidence="5 6" key="1">
    <citation type="submission" date="2020-08" db="EMBL/GenBank/DDBJ databases">
        <title>Genome sequence of Rhodobacteraceae bacterium Lw-13e.</title>
        <authorList>
            <person name="Poehlein A."/>
            <person name="Wolter L."/>
            <person name="Daniel R."/>
            <person name="Brinkhoff T."/>
        </authorList>
    </citation>
    <scope>NUCLEOTIDE SEQUENCE [LARGE SCALE GENOMIC DNA]</scope>
    <source>
        <strain evidence="5 6">Lw-13e</strain>
    </source>
</reference>